<evidence type="ECO:0000313" key="6">
    <source>
        <dbReference type="EMBL" id="KAK8748891.1"/>
    </source>
</evidence>
<keyword evidence="7" id="KW-1185">Reference proteome</keyword>
<dbReference type="AlphaFoldDB" id="A0AAW0YA90"/>
<feature type="coiled-coil region" evidence="4">
    <location>
        <begin position="74"/>
        <end position="147"/>
    </location>
</feature>
<comment type="subcellular location">
    <subcellularLocation>
        <location evidence="1">Membrane</location>
        <topology evidence="1">Peripheral membrane protein</topology>
    </subcellularLocation>
</comment>
<keyword evidence="2" id="KW-0597">Phosphoprotein</keyword>
<dbReference type="PANTHER" id="PTHR28664:SF4">
    <property type="entry name" value="TIGHT JUNCTION-ASSOCIATED PROTEIN 1"/>
    <property type="match status" value="1"/>
</dbReference>
<sequence>MNKCYGQQGGDCVNCGVSTSALRSELEVLKRRLLDRDVAIVQLEAQMAQDRPDHYPQGQVTVLRAQCDHWQDKYDRLLEAHKRLQKVNQGLEDKLLRLVDRTESEKSTLAADTASLTTALTTAAQAINRLKQENDRYKNDLNLAIQLLQCNPSKYASHKLDSLPSDVQKKAKFRLAREPRDNPKPEMKVIKVPIPTFPPTAMVYSVNKYSEENEKDEPVDAVSAAIMAAVLEERQRERAKRHCSTCSCGSPRSDTSENDTLQMEELNGNGNGTSNCIFHQEEELSRDIKSQFKVNVVDVGTQVLPSYIGETGKVQSTCIYCHSSKNMSSEKVSSLDRLSSKAMNVSQHSRSKSQPINQVTMQMDEDHNVIKASDPSYHNSVLKSPTAKSFTFGSQSGSAWDWAAEGHDSGTPSTPSSLISASLSYESETSNVTSPQDSPGRLSLIPPKSLIKSPKISNTDITRVLQGVDVSVNTSQMSRLTGETSVLVSAASPYHTTGTSSQRSSNTSSSHTPSVTPNSFPQSHLPRHHIGCSSPVSTTSSKTHDRANPYFSPSLASKIPFSARSPHQDVFTPSIHRSPPQCVSRGRRDLATDIVASSTTTASSTETSL</sequence>
<evidence type="ECO:0000256" key="2">
    <source>
        <dbReference type="ARBA" id="ARBA00022553"/>
    </source>
</evidence>
<keyword evidence="3" id="KW-0472">Membrane</keyword>
<dbReference type="EMBL" id="JARKIK010000011">
    <property type="protein sequence ID" value="KAK8748890.1"/>
    <property type="molecule type" value="Genomic_DNA"/>
</dbReference>
<reference evidence="6" key="2">
    <citation type="submission" date="2024-01" db="EMBL/GenBank/DDBJ databases">
        <authorList>
            <person name="He J."/>
            <person name="Wang M."/>
            <person name="Zheng J."/>
            <person name="Liu Z."/>
        </authorList>
    </citation>
    <scope>NUCLEOTIDE SEQUENCE</scope>
    <source>
        <strain evidence="6">ZL_2023a</strain>
        <tissue evidence="6">Muscle</tissue>
    </source>
</reference>
<keyword evidence="4" id="KW-0175">Coiled coil</keyword>
<feature type="compositionally biased region" description="Low complexity" evidence="5">
    <location>
        <begin position="496"/>
        <end position="519"/>
    </location>
</feature>
<evidence type="ECO:0008006" key="8">
    <source>
        <dbReference type="Google" id="ProtNLM"/>
    </source>
</evidence>
<dbReference type="InterPro" id="IPR043441">
    <property type="entry name" value="Tjap1/BEGAIN"/>
</dbReference>
<name>A0AAW0YA90_CHEQU</name>
<evidence type="ECO:0000256" key="5">
    <source>
        <dbReference type="SAM" id="MobiDB-lite"/>
    </source>
</evidence>
<evidence type="ECO:0000256" key="4">
    <source>
        <dbReference type="SAM" id="Coils"/>
    </source>
</evidence>
<dbReference type="GO" id="GO:0016020">
    <property type="term" value="C:membrane"/>
    <property type="evidence" value="ECO:0007669"/>
    <property type="project" value="UniProtKB-SubCell"/>
</dbReference>
<reference evidence="6 7" key="1">
    <citation type="journal article" date="2024" name="BMC Genomics">
        <title>Genome assembly of redclaw crayfish (Cherax quadricarinatus) provides insights into its immune adaptation and hypoxia tolerance.</title>
        <authorList>
            <person name="Liu Z."/>
            <person name="Zheng J."/>
            <person name="Li H."/>
            <person name="Fang K."/>
            <person name="Wang S."/>
            <person name="He J."/>
            <person name="Zhou D."/>
            <person name="Weng S."/>
            <person name="Chi M."/>
            <person name="Gu Z."/>
            <person name="He J."/>
            <person name="Li F."/>
            <person name="Wang M."/>
        </authorList>
    </citation>
    <scope>NUCLEOTIDE SEQUENCE [LARGE SCALE GENOMIC DNA]</scope>
    <source>
        <strain evidence="6">ZL_2023a</strain>
    </source>
</reference>
<evidence type="ECO:0000313" key="7">
    <source>
        <dbReference type="Proteomes" id="UP001445076"/>
    </source>
</evidence>
<gene>
    <name evidence="6" type="ORF">OTU49_016045</name>
</gene>
<proteinExistence type="predicted"/>
<dbReference type="PANTHER" id="PTHR28664">
    <property type="entry name" value="TIGHT JUNCTION-ASSOCIATED PROTEIN 1"/>
    <property type="match status" value="1"/>
</dbReference>
<organism evidence="6 7">
    <name type="scientific">Cherax quadricarinatus</name>
    <name type="common">Australian red claw crayfish</name>
    <dbReference type="NCBI Taxonomy" id="27406"/>
    <lineage>
        <taxon>Eukaryota</taxon>
        <taxon>Metazoa</taxon>
        <taxon>Ecdysozoa</taxon>
        <taxon>Arthropoda</taxon>
        <taxon>Crustacea</taxon>
        <taxon>Multicrustacea</taxon>
        <taxon>Malacostraca</taxon>
        <taxon>Eumalacostraca</taxon>
        <taxon>Eucarida</taxon>
        <taxon>Decapoda</taxon>
        <taxon>Pleocyemata</taxon>
        <taxon>Astacidea</taxon>
        <taxon>Parastacoidea</taxon>
        <taxon>Parastacidae</taxon>
        <taxon>Cherax</taxon>
    </lineage>
</organism>
<evidence type="ECO:0000256" key="1">
    <source>
        <dbReference type="ARBA" id="ARBA00004170"/>
    </source>
</evidence>
<dbReference type="EMBL" id="JARKIK010000011">
    <property type="protein sequence ID" value="KAK8748891.1"/>
    <property type="molecule type" value="Genomic_DNA"/>
</dbReference>
<dbReference type="EMBL" id="JARKIK010000011">
    <property type="protein sequence ID" value="KAK8748889.1"/>
    <property type="molecule type" value="Genomic_DNA"/>
</dbReference>
<comment type="caution">
    <text evidence="6">The sequence shown here is derived from an EMBL/GenBank/DDBJ whole genome shotgun (WGS) entry which is preliminary data.</text>
</comment>
<dbReference type="Proteomes" id="UP001445076">
    <property type="component" value="Unassembled WGS sequence"/>
</dbReference>
<protein>
    <recommendedName>
        <fullName evidence="8">Tight junction-associated protein 1</fullName>
    </recommendedName>
</protein>
<feature type="region of interest" description="Disordered" evidence="5">
    <location>
        <begin position="493"/>
        <end position="551"/>
    </location>
</feature>
<feature type="region of interest" description="Disordered" evidence="5">
    <location>
        <begin position="564"/>
        <end position="588"/>
    </location>
</feature>
<accession>A0AAW0YA90</accession>
<dbReference type="EMBL" id="JARKIK010000011">
    <property type="protein sequence ID" value="KAK8748888.1"/>
    <property type="molecule type" value="Genomic_DNA"/>
</dbReference>
<evidence type="ECO:0000256" key="3">
    <source>
        <dbReference type="ARBA" id="ARBA00023136"/>
    </source>
</evidence>
<feature type="region of interest" description="Disordered" evidence="5">
    <location>
        <begin position="427"/>
        <end position="453"/>
    </location>
</feature>